<dbReference type="AlphaFoldDB" id="A0A915KE26"/>
<dbReference type="Gene3D" id="3.30.200.20">
    <property type="entry name" value="Phosphorylase Kinase, domain 1"/>
    <property type="match status" value="1"/>
</dbReference>
<reference evidence="19" key="1">
    <citation type="submission" date="2022-11" db="UniProtKB">
        <authorList>
            <consortium name="WormBaseParasite"/>
        </authorList>
    </citation>
    <scope>IDENTIFICATION</scope>
</reference>
<dbReference type="PROSITE" id="PS00021">
    <property type="entry name" value="KRINGLE_1"/>
    <property type="match status" value="1"/>
</dbReference>
<dbReference type="InterPro" id="IPR018056">
    <property type="entry name" value="Kringle_CS"/>
</dbReference>
<name>A0A915KE26_ROMCU</name>
<dbReference type="WBParaSite" id="nRc.2.0.1.t36306-RA">
    <property type="protein sequence ID" value="nRc.2.0.1.t36306-RA"/>
    <property type="gene ID" value="nRc.2.0.1.g36306"/>
</dbReference>
<dbReference type="GO" id="GO:0005886">
    <property type="term" value="C:plasma membrane"/>
    <property type="evidence" value="ECO:0007669"/>
    <property type="project" value="TreeGrafter"/>
</dbReference>
<proteinExistence type="predicted"/>
<dbReference type="InterPro" id="IPR000001">
    <property type="entry name" value="Kringle"/>
</dbReference>
<dbReference type="InterPro" id="IPR041775">
    <property type="entry name" value="Ror-like_CRD"/>
</dbReference>
<dbReference type="PROSITE" id="PS00109">
    <property type="entry name" value="PROTEIN_KINASE_TYR"/>
    <property type="match status" value="1"/>
</dbReference>
<dbReference type="PRINTS" id="PR00109">
    <property type="entry name" value="TYRKINASE"/>
</dbReference>
<sequence length="806" mass="89281">MFSPYQNLPIDHHGEPHLSDDHPGTCQLYQGQACSQYLTGQRVHVKSNDPETIHKIDRIVLDASRVISNSSEVSVPCKRYAEKAFCFHNFEICDPQTSADVAKDATVLKICKHDCSVVEKDLCPEEYSKARSQDLVGHGNLLPDCGELPDHVTKCAKLLGDFDELPRDDPCYAGNGVGYRGTVSITEHGKKCQRWIEVRKKFSEYSSSKYLELTDNNFCRNPGGEKTRPWCFTLDNQEEYCNIAKCPVDKTSSHNSAKDSSSVTESVGENQSSSTGSISANSLAAILGIPASYSPYLFTATGILAFLLIIFLLTLLYKMFKKSCGPQKKGKKPAVGTSTGIGQQANCFTTNGSIRKPHDQQLEMMHLIPGSTSHQPNNDPLMHIRQIPGSNIEIMETLGEGQYGIVKKGHLIGFQPDDDDIEPFYVALKILKEGAPNKQVTHDLRNFLTLRSSHFSVSLDSLEIKRINRDNQIDFLHIATQIASGMEYLAANHYVHRDLAARNCLVADRITIKISDFGLARDVYANDYYVVQSSKRLPIRWMSPESILQGNFSEASDVWAFGVTLWEIYSYGLQPYLGRDNADILTLVRQRHLLERPDHCPSHIFGLMMECWMEKPLRRPTFVELHQRLQTWSLTALSNSPAHSTVGPLGAGGVGQNHWPQQLRTGSVLSGGSGSSRGGSGGAGGDHCFPSYGRASSTASVNNNGQMLMNGVGAYHHPPPPATPVSQTGAYHQIQNSTNRSTNNNSFSRQNNGYCNLMTNGSYGQASPNMIKKQYYNCRAPHQQYAFHNASLQLKFSAPRGLSEDY</sequence>
<comment type="catalytic activity">
    <reaction evidence="10">
        <text>L-tyrosyl-[protein] + ATP = O-phospho-L-tyrosyl-[protein] + ADP + H(+)</text>
        <dbReference type="Rhea" id="RHEA:10596"/>
        <dbReference type="Rhea" id="RHEA-COMP:10136"/>
        <dbReference type="Rhea" id="RHEA-COMP:20101"/>
        <dbReference type="ChEBI" id="CHEBI:15378"/>
        <dbReference type="ChEBI" id="CHEBI:30616"/>
        <dbReference type="ChEBI" id="CHEBI:46858"/>
        <dbReference type="ChEBI" id="CHEBI:61978"/>
        <dbReference type="ChEBI" id="CHEBI:456216"/>
        <dbReference type="EC" id="2.7.10.1"/>
    </reaction>
</comment>
<keyword evidence="8" id="KW-0829">Tyrosine-protein kinase</keyword>
<feature type="region of interest" description="Disordered" evidence="13">
    <location>
        <begin position="663"/>
        <end position="687"/>
    </location>
</feature>
<dbReference type="InterPro" id="IPR036790">
    <property type="entry name" value="Frizzled_dom_sf"/>
</dbReference>
<evidence type="ECO:0000256" key="6">
    <source>
        <dbReference type="ARBA" id="ARBA00022777"/>
    </source>
</evidence>
<protein>
    <submittedName>
        <fullName evidence="19">Uncharacterized protein</fullName>
    </submittedName>
</protein>
<feature type="compositionally biased region" description="Polar residues" evidence="13">
    <location>
        <begin position="253"/>
        <end position="276"/>
    </location>
</feature>
<dbReference type="InterPro" id="IPR038178">
    <property type="entry name" value="Kringle_sf"/>
</dbReference>
<evidence type="ECO:0000256" key="4">
    <source>
        <dbReference type="ARBA" id="ARBA00022679"/>
    </source>
</evidence>
<dbReference type="InterPro" id="IPR020067">
    <property type="entry name" value="Frizzled_dom"/>
</dbReference>
<evidence type="ECO:0000259" key="17">
    <source>
        <dbReference type="PROSITE" id="PS50070"/>
    </source>
</evidence>
<dbReference type="CDD" id="cd00108">
    <property type="entry name" value="KR"/>
    <property type="match status" value="1"/>
</dbReference>
<keyword evidence="7 12" id="KW-0067">ATP-binding</keyword>
<evidence type="ECO:0000256" key="9">
    <source>
        <dbReference type="ARBA" id="ARBA00023157"/>
    </source>
</evidence>
<feature type="compositionally biased region" description="Gly residues" evidence="13">
    <location>
        <begin position="669"/>
        <end position="685"/>
    </location>
</feature>
<keyword evidence="4" id="KW-0808">Transferase</keyword>
<dbReference type="SUPFAM" id="SSF57440">
    <property type="entry name" value="Kringle-like"/>
    <property type="match status" value="1"/>
</dbReference>
<dbReference type="GO" id="GO:0017147">
    <property type="term" value="F:Wnt-protein binding"/>
    <property type="evidence" value="ECO:0007669"/>
    <property type="project" value="TreeGrafter"/>
</dbReference>
<evidence type="ECO:0000256" key="13">
    <source>
        <dbReference type="SAM" id="MobiDB-lite"/>
    </source>
</evidence>
<evidence type="ECO:0000256" key="8">
    <source>
        <dbReference type="ARBA" id="ARBA00023137"/>
    </source>
</evidence>
<organism evidence="18 19">
    <name type="scientific">Romanomermis culicivorax</name>
    <name type="common">Nematode worm</name>
    <dbReference type="NCBI Taxonomy" id="13658"/>
    <lineage>
        <taxon>Eukaryota</taxon>
        <taxon>Metazoa</taxon>
        <taxon>Ecdysozoa</taxon>
        <taxon>Nematoda</taxon>
        <taxon>Enoplea</taxon>
        <taxon>Dorylaimia</taxon>
        <taxon>Mermithida</taxon>
        <taxon>Mermithoidea</taxon>
        <taxon>Mermithidae</taxon>
        <taxon>Romanomermis</taxon>
    </lineage>
</organism>
<dbReference type="OMA" id="MAPQMIP"/>
<dbReference type="GO" id="GO:0007169">
    <property type="term" value="P:cell surface receptor protein tyrosine kinase signaling pathway"/>
    <property type="evidence" value="ECO:0007669"/>
    <property type="project" value="TreeGrafter"/>
</dbReference>
<evidence type="ECO:0000256" key="5">
    <source>
        <dbReference type="ARBA" id="ARBA00022741"/>
    </source>
</evidence>
<dbReference type="PROSITE" id="PS00107">
    <property type="entry name" value="PROTEIN_KINASE_ATP"/>
    <property type="match status" value="1"/>
</dbReference>
<dbReference type="GO" id="GO:0005524">
    <property type="term" value="F:ATP binding"/>
    <property type="evidence" value="ECO:0007669"/>
    <property type="project" value="UniProtKB-UniRule"/>
</dbReference>
<dbReference type="PANTHER" id="PTHR24416:SF611">
    <property type="entry name" value="TYROSINE-PROTEIN KINASE TRANSMEMBRANE RECEPTOR ROR"/>
    <property type="match status" value="1"/>
</dbReference>
<dbReference type="PRINTS" id="PR00018">
    <property type="entry name" value="KRINGLE"/>
</dbReference>
<keyword evidence="6" id="KW-0418">Kinase</keyword>
<dbReference type="SUPFAM" id="SSF56112">
    <property type="entry name" value="Protein kinase-like (PK-like)"/>
    <property type="match status" value="1"/>
</dbReference>
<feature type="binding site" evidence="12">
    <location>
        <position position="429"/>
    </location>
    <ligand>
        <name>ATP</name>
        <dbReference type="ChEBI" id="CHEBI:30616"/>
    </ligand>
</feature>
<dbReference type="InterPro" id="IPR008266">
    <property type="entry name" value="Tyr_kinase_AS"/>
</dbReference>
<accession>A0A915KE26</accession>
<evidence type="ECO:0000256" key="3">
    <source>
        <dbReference type="ARBA" id="ARBA00022572"/>
    </source>
</evidence>
<dbReference type="PANTHER" id="PTHR24416">
    <property type="entry name" value="TYROSINE-PROTEIN KINASE RECEPTOR"/>
    <property type="match status" value="1"/>
</dbReference>
<feature type="disulfide bond" evidence="11">
    <location>
        <begin position="192"/>
        <end position="231"/>
    </location>
</feature>
<evidence type="ECO:0000256" key="1">
    <source>
        <dbReference type="ARBA" id="ARBA00004479"/>
    </source>
</evidence>
<feature type="domain" description="Protein kinase" evidence="15">
    <location>
        <begin position="392"/>
        <end position="629"/>
    </location>
</feature>
<feature type="region of interest" description="Disordered" evidence="13">
    <location>
        <begin position="250"/>
        <end position="276"/>
    </location>
</feature>
<dbReference type="Gene3D" id="1.10.2000.10">
    <property type="entry name" value="Frizzled cysteine-rich domain"/>
    <property type="match status" value="1"/>
</dbReference>
<keyword evidence="18" id="KW-1185">Reference proteome</keyword>
<evidence type="ECO:0000256" key="7">
    <source>
        <dbReference type="ARBA" id="ARBA00022840"/>
    </source>
</evidence>
<dbReference type="GO" id="GO:0004714">
    <property type="term" value="F:transmembrane receptor protein tyrosine kinase activity"/>
    <property type="evidence" value="ECO:0007669"/>
    <property type="project" value="UniProtKB-EC"/>
</dbReference>
<dbReference type="GO" id="GO:0043235">
    <property type="term" value="C:receptor complex"/>
    <property type="evidence" value="ECO:0007669"/>
    <property type="project" value="TreeGrafter"/>
</dbReference>
<dbReference type="SMART" id="SM00219">
    <property type="entry name" value="TyrKc"/>
    <property type="match status" value="1"/>
</dbReference>
<evidence type="ECO:0000256" key="14">
    <source>
        <dbReference type="SAM" id="Phobius"/>
    </source>
</evidence>
<keyword evidence="5 12" id="KW-0547">Nucleotide-binding</keyword>
<dbReference type="Pfam" id="PF00051">
    <property type="entry name" value="Kringle"/>
    <property type="match status" value="1"/>
</dbReference>
<feature type="domain" description="FZ" evidence="16">
    <location>
        <begin position="21"/>
        <end position="158"/>
    </location>
</feature>
<comment type="caution">
    <text evidence="11">Lacks conserved residue(s) required for the propagation of feature annotation.</text>
</comment>
<dbReference type="PROSITE" id="PS50011">
    <property type="entry name" value="PROTEIN_KINASE_DOM"/>
    <property type="match status" value="1"/>
</dbReference>
<dbReference type="PROSITE" id="PS50038">
    <property type="entry name" value="FZ"/>
    <property type="match status" value="1"/>
</dbReference>
<keyword evidence="2" id="KW-0597">Phosphoprotein</keyword>
<feature type="domain" description="Kringle" evidence="17">
    <location>
        <begin position="170"/>
        <end position="246"/>
    </location>
</feature>
<dbReference type="Gene3D" id="1.10.510.10">
    <property type="entry name" value="Transferase(Phosphotransferase) domain 1"/>
    <property type="match status" value="1"/>
</dbReference>
<feature type="transmembrane region" description="Helical" evidence="14">
    <location>
        <begin position="296"/>
        <end position="317"/>
    </location>
</feature>
<keyword evidence="14" id="KW-0472">Membrane</keyword>
<dbReference type="InterPro" id="IPR000719">
    <property type="entry name" value="Prot_kinase_dom"/>
</dbReference>
<evidence type="ECO:0000259" key="15">
    <source>
        <dbReference type="PROSITE" id="PS50011"/>
    </source>
</evidence>
<dbReference type="Proteomes" id="UP000887565">
    <property type="component" value="Unplaced"/>
</dbReference>
<evidence type="ECO:0000259" key="16">
    <source>
        <dbReference type="PROSITE" id="PS50038"/>
    </source>
</evidence>
<dbReference type="InterPro" id="IPR020635">
    <property type="entry name" value="Tyr_kinase_cat_dom"/>
</dbReference>
<keyword evidence="14" id="KW-1133">Transmembrane helix</keyword>
<dbReference type="InterPro" id="IPR050122">
    <property type="entry name" value="RTK"/>
</dbReference>
<evidence type="ECO:0000313" key="19">
    <source>
        <dbReference type="WBParaSite" id="nRc.2.0.1.t36306-RA"/>
    </source>
</evidence>
<dbReference type="InterPro" id="IPR013806">
    <property type="entry name" value="Kringle-like"/>
</dbReference>
<evidence type="ECO:0000256" key="2">
    <source>
        <dbReference type="ARBA" id="ARBA00022553"/>
    </source>
</evidence>
<keyword evidence="9 11" id="KW-1015">Disulfide bond</keyword>
<comment type="subcellular location">
    <subcellularLocation>
        <location evidence="1">Membrane</location>
        <topology evidence="1">Single-pass type I membrane protein</topology>
    </subcellularLocation>
</comment>
<keyword evidence="14" id="KW-0812">Transmembrane</keyword>
<dbReference type="InterPro" id="IPR011009">
    <property type="entry name" value="Kinase-like_dom_sf"/>
</dbReference>
<dbReference type="InterPro" id="IPR017441">
    <property type="entry name" value="Protein_kinase_ATP_BS"/>
</dbReference>
<dbReference type="Pfam" id="PF07714">
    <property type="entry name" value="PK_Tyr_Ser-Thr"/>
    <property type="match status" value="1"/>
</dbReference>
<evidence type="ECO:0000256" key="11">
    <source>
        <dbReference type="PROSITE-ProRule" id="PRU00121"/>
    </source>
</evidence>
<dbReference type="SMART" id="SM00130">
    <property type="entry name" value="KR"/>
    <property type="match status" value="1"/>
</dbReference>
<dbReference type="PROSITE" id="PS50070">
    <property type="entry name" value="KRINGLE_2"/>
    <property type="match status" value="1"/>
</dbReference>
<evidence type="ECO:0000313" key="18">
    <source>
        <dbReference type="Proteomes" id="UP000887565"/>
    </source>
</evidence>
<evidence type="ECO:0000256" key="12">
    <source>
        <dbReference type="PROSITE-ProRule" id="PRU10141"/>
    </source>
</evidence>
<dbReference type="FunFam" id="1.10.510.10:FF:000554">
    <property type="entry name" value="Predicted protein"/>
    <property type="match status" value="1"/>
</dbReference>
<dbReference type="CDD" id="cd07459">
    <property type="entry name" value="CRD_TK_ROR_like"/>
    <property type="match status" value="1"/>
</dbReference>
<dbReference type="InterPro" id="IPR001245">
    <property type="entry name" value="Ser-Thr/Tyr_kinase_cat_dom"/>
</dbReference>
<evidence type="ECO:0000256" key="10">
    <source>
        <dbReference type="ARBA" id="ARBA00051243"/>
    </source>
</evidence>
<dbReference type="Gene3D" id="2.40.20.10">
    <property type="entry name" value="Plasminogen Kringle 4"/>
    <property type="match status" value="1"/>
</dbReference>
<keyword evidence="3 11" id="KW-0420">Kringle</keyword>